<evidence type="ECO:0000256" key="5">
    <source>
        <dbReference type="ARBA" id="ARBA00022777"/>
    </source>
</evidence>
<keyword evidence="6 7" id="KW-0067">ATP-binding</keyword>
<dbReference type="EMBL" id="CABIJS010000110">
    <property type="protein sequence ID" value="VUZ42834.1"/>
    <property type="molecule type" value="Genomic_DNA"/>
</dbReference>
<evidence type="ECO:0000256" key="4">
    <source>
        <dbReference type="ARBA" id="ARBA00022741"/>
    </source>
</evidence>
<evidence type="ECO:0000256" key="2">
    <source>
        <dbReference type="ARBA" id="ARBA00022527"/>
    </source>
</evidence>
<dbReference type="AlphaFoldDB" id="A0A564Y8I9"/>
<name>A0A564Y8I9_HYMDI</name>
<dbReference type="InterPro" id="IPR050108">
    <property type="entry name" value="CDK"/>
</dbReference>
<dbReference type="GO" id="GO:0005634">
    <property type="term" value="C:nucleus"/>
    <property type="evidence" value="ECO:0007669"/>
    <property type="project" value="TreeGrafter"/>
</dbReference>
<keyword evidence="2 8" id="KW-0723">Serine/threonine-protein kinase</keyword>
<comment type="similarity">
    <text evidence="1">Belongs to the protein kinase superfamily. CMGC Ser/Thr protein kinase family. CDC2/CDKX subfamily.</text>
</comment>
<keyword evidence="11" id="KW-1185">Reference proteome</keyword>
<evidence type="ECO:0000259" key="9">
    <source>
        <dbReference type="PROSITE" id="PS50011"/>
    </source>
</evidence>
<dbReference type="PANTHER" id="PTHR24056">
    <property type="entry name" value="CELL DIVISION PROTEIN KINASE"/>
    <property type="match status" value="1"/>
</dbReference>
<feature type="domain" description="Protein kinase" evidence="9">
    <location>
        <begin position="40"/>
        <end position="269"/>
    </location>
</feature>
<evidence type="ECO:0000256" key="6">
    <source>
        <dbReference type="ARBA" id="ARBA00022840"/>
    </source>
</evidence>
<dbReference type="Proteomes" id="UP000321570">
    <property type="component" value="Unassembled WGS sequence"/>
</dbReference>
<evidence type="ECO:0000256" key="1">
    <source>
        <dbReference type="ARBA" id="ARBA00006485"/>
    </source>
</evidence>
<reference evidence="10 11" key="1">
    <citation type="submission" date="2019-07" db="EMBL/GenBank/DDBJ databases">
        <authorList>
            <person name="Jastrzebski P J."/>
            <person name="Paukszto L."/>
            <person name="Jastrzebski P J."/>
        </authorList>
    </citation>
    <scope>NUCLEOTIDE SEQUENCE [LARGE SCALE GENOMIC DNA]</scope>
    <source>
        <strain evidence="10 11">WMS-il1</strain>
    </source>
</reference>
<keyword evidence="5" id="KW-0418">Kinase</keyword>
<feature type="non-terminal residue" evidence="10">
    <location>
        <position position="269"/>
    </location>
</feature>
<keyword evidence="4 7" id="KW-0547">Nucleotide-binding</keyword>
<dbReference type="Pfam" id="PF00069">
    <property type="entry name" value="Pkinase"/>
    <property type="match status" value="1"/>
</dbReference>
<dbReference type="PROSITE" id="PS50011">
    <property type="entry name" value="PROTEIN_KINASE_DOM"/>
    <property type="match status" value="1"/>
</dbReference>
<evidence type="ECO:0000313" key="10">
    <source>
        <dbReference type="EMBL" id="VUZ42834.1"/>
    </source>
</evidence>
<dbReference type="SUPFAM" id="SSF56112">
    <property type="entry name" value="Protein kinase-like (PK-like)"/>
    <property type="match status" value="1"/>
</dbReference>
<gene>
    <name evidence="10" type="ORF">WMSIL1_LOCUS3500</name>
</gene>
<dbReference type="InterPro" id="IPR008271">
    <property type="entry name" value="Ser/Thr_kinase_AS"/>
</dbReference>
<evidence type="ECO:0000256" key="8">
    <source>
        <dbReference type="RuleBase" id="RU000304"/>
    </source>
</evidence>
<evidence type="ECO:0000256" key="3">
    <source>
        <dbReference type="ARBA" id="ARBA00022679"/>
    </source>
</evidence>
<keyword evidence="3" id="KW-0808">Transferase</keyword>
<dbReference type="GO" id="GO:0005524">
    <property type="term" value="F:ATP binding"/>
    <property type="evidence" value="ECO:0007669"/>
    <property type="project" value="UniProtKB-UniRule"/>
</dbReference>
<proteinExistence type="inferred from homology"/>
<evidence type="ECO:0000256" key="7">
    <source>
        <dbReference type="PROSITE-ProRule" id="PRU10141"/>
    </source>
</evidence>
<dbReference type="InterPro" id="IPR017441">
    <property type="entry name" value="Protein_kinase_ATP_BS"/>
</dbReference>
<evidence type="ECO:0000313" key="11">
    <source>
        <dbReference type="Proteomes" id="UP000321570"/>
    </source>
</evidence>
<organism evidence="10 11">
    <name type="scientific">Hymenolepis diminuta</name>
    <name type="common">Rat tapeworm</name>
    <dbReference type="NCBI Taxonomy" id="6216"/>
    <lineage>
        <taxon>Eukaryota</taxon>
        <taxon>Metazoa</taxon>
        <taxon>Spiralia</taxon>
        <taxon>Lophotrochozoa</taxon>
        <taxon>Platyhelminthes</taxon>
        <taxon>Cestoda</taxon>
        <taxon>Eucestoda</taxon>
        <taxon>Cyclophyllidea</taxon>
        <taxon>Hymenolepididae</taxon>
        <taxon>Hymenolepis</taxon>
    </lineage>
</organism>
<dbReference type="Gene3D" id="1.10.510.10">
    <property type="entry name" value="Transferase(Phosphotransferase) domain 1"/>
    <property type="match status" value="1"/>
</dbReference>
<dbReference type="Gene3D" id="3.30.200.20">
    <property type="entry name" value="Phosphorylase Kinase, domain 1"/>
    <property type="match status" value="1"/>
</dbReference>
<sequence length="269" mass="30826">MLSRIFNFYSADDLRKDITAALSSKTGAFSKLPISACNQYKIIRSVGFGAFGEVFMAKNKDQSKDHAEFFAIKKFSFHAYKGGNLKLSSLRELGIIYKLDHPNIVQFFEICFTNSILLYLCCREQKISFVMELCSCNVRYLTDRYELLRDGHRKSVMRQLLTGLAFMHRHGVIHRDIKPENLLISKDGTVKIGDFGMARIIRQDPTQNYSLCVGTYGYRAPELLHRHAPYDEKVDVWAAGCVMSELYDGSFIMSPHYSLFISENGRYSD</sequence>
<accession>A0A564Y8I9</accession>
<dbReference type="GO" id="GO:0004674">
    <property type="term" value="F:protein serine/threonine kinase activity"/>
    <property type="evidence" value="ECO:0007669"/>
    <property type="project" value="UniProtKB-KW"/>
</dbReference>
<dbReference type="SMART" id="SM00220">
    <property type="entry name" value="S_TKc"/>
    <property type="match status" value="1"/>
</dbReference>
<dbReference type="PROSITE" id="PS00107">
    <property type="entry name" value="PROTEIN_KINASE_ATP"/>
    <property type="match status" value="1"/>
</dbReference>
<feature type="binding site" evidence="7">
    <location>
        <position position="74"/>
    </location>
    <ligand>
        <name>ATP</name>
        <dbReference type="ChEBI" id="CHEBI:30616"/>
    </ligand>
</feature>
<protein>
    <recommendedName>
        <fullName evidence="9">Protein kinase domain-containing protein</fullName>
    </recommendedName>
</protein>
<dbReference type="PROSITE" id="PS00108">
    <property type="entry name" value="PROTEIN_KINASE_ST"/>
    <property type="match status" value="1"/>
</dbReference>
<dbReference type="InterPro" id="IPR011009">
    <property type="entry name" value="Kinase-like_dom_sf"/>
</dbReference>
<dbReference type="InterPro" id="IPR000719">
    <property type="entry name" value="Prot_kinase_dom"/>
</dbReference>